<dbReference type="Gene3D" id="3.40.50.970">
    <property type="match status" value="2"/>
</dbReference>
<evidence type="ECO:0000256" key="2">
    <source>
        <dbReference type="ARBA" id="ARBA00007812"/>
    </source>
</evidence>
<evidence type="ECO:0000259" key="7">
    <source>
        <dbReference type="Pfam" id="PF02776"/>
    </source>
</evidence>
<comment type="cofactor">
    <cofactor evidence="1">
        <name>thiamine diphosphate</name>
        <dbReference type="ChEBI" id="CHEBI:58937"/>
    </cofactor>
</comment>
<dbReference type="RefSeq" id="WP_209333691.1">
    <property type="nucleotide sequence ID" value="NZ_JAGIYY010000001.1"/>
</dbReference>
<dbReference type="Pfam" id="PF02776">
    <property type="entry name" value="TPP_enzyme_N"/>
    <property type="match status" value="1"/>
</dbReference>
<dbReference type="InterPro" id="IPR029061">
    <property type="entry name" value="THDP-binding"/>
</dbReference>
<accession>A0A8J7QXN7</accession>
<dbReference type="InterPro" id="IPR045229">
    <property type="entry name" value="TPP_enz"/>
</dbReference>
<dbReference type="InterPro" id="IPR000399">
    <property type="entry name" value="TPP-bd_CS"/>
</dbReference>
<dbReference type="AlphaFoldDB" id="A0A8J7QXN7"/>
<evidence type="ECO:0000256" key="4">
    <source>
        <dbReference type="RuleBase" id="RU362132"/>
    </source>
</evidence>
<dbReference type="GO" id="GO:0050660">
    <property type="term" value="F:flavin adenine dinucleotide binding"/>
    <property type="evidence" value="ECO:0007669"/>
    <property type="project" value="TreeGrafter"/>
</dbReference>
<protein>
    <submittedName>
        <fullName evidence="8">Thiamine pyrophosphate-binding protein</fullName>
    </submittedName>
</protein>
<evidence type="ECO:0000313" key="9">
    <source>
        <dbReference type="Proteomes" id="UP000666240"/>
    </source>
</evidence>
<dbReference type="PANTHER" id="PTHR18968:SF13">
    <property type="entry name" value="ACETOLACTATE SYNTHASE CATALYTIC SUBUNIT, MITOCHONDRIAL"/>
    <property type="match status" value="1"/>
</dbReference>
<dbReference type="InterPro" id="IPR011766">
    <property type="entry name" value="TPP_enzyme_TPP-bd"/>
</dbReference>
<evidence type="ECO:0000259" key="6">
    <source>
        <dbReference type="Pfam" id="PF02775"/>
    </source>
</evidence>
<dbReference type="InterPro" id="IPR029035">
    <property type="entry name" value="DHS-like_NAD/FAD-binding_dom"/>
</dbReference>
<keyword evidence="3 4" id="KW-0786">Thiamine pyrophosphate</keyword>
<dbReference type="Pfam" id="PF02775">
    <property type="entry name" value="TPP_enzyme_C"/>
    <property type="match status" value="1"/>
</dbReference>
<dbReference type="InterPro" id="IPR012001">
    <property type="entry name" value="Thiamin_PyroP_enz_TPP-bd_dom"/>
</dbReference>
<sequence>MSYSPQYPDPVPSPDAIVDVLVAAGVRYVFGLSGGHTGKIFGALEKRQDAIQTVLVREESLGAIMAETVGRMTGVPGVLLGQGPWILGNGMVGTIEARLSSSPLLLMTDFTDTPPFSLHAPYQSGTGEYGGWDARAAFRGVAKEVFSADEPNPAVIATQLALKHALTGQPGPVAVIYGARALSGMAGGDALPRIYPAPPFVARAEPAVPPMDKALQALTKAKRPLVIAGNGVRLGGAEQALEAFANAWGAVVVTSPAGKGVFNEASPLSAGTIGAYGNPTAHRALGQADLVLAVGTKLSASDTVGADPALVDPSRQVIVQIDIEPRNLSWTLPVDHTLAGDAGTILQQLALAVPDERESGNWFSTTAPRAVAYPKSTQPGAMHAPEIISALQAHLPPDTIFTCDAGENRIFMMHYFQARGTGRFSQPAGAGPMGYAIPSAVAQKLLNPQTTVVAFAGDGGFSMTMNGLMTAIEAQAPIIAVVMNNHALGWSQHSRGPFATSFEEFDYAAIARGMGCGGRKVTGAVGLVEALAEAQEAVAATGRPFVIDVETSMDFSFASLSFANTRHLE</sequence>
<dbReference type="CDD" id="cd00568">
    <property type="entry name" value="TPP_enzymes"/>
    <property type="match status" value="1"/>
</dbReference>
<dbReference type="PANTHER" id="PTHR18968">
    <property type="entry name" value="THIAMINE PYROPHOSPHATE ENZYMES"/>
    <property type="match status" value="1"/>
</dbReference>
<dbReference type="GO" id="GO:0003984">
    <property type="term" value="F:acetolactate synthase activity"/>
    <property type="evidence" value="ECO:0007669"/>
    <property type="project" value="TreeGrafter"/>
</dbReference>
<dbReference type="GO" id="GO:0009099">
    <property type="term" value="P:L-valine biosynthetic process"/>
    <property type="evidence" value="ECO:0007669"/>
    <property type="project" value="TreeGrafter"/>
</dbReference>
<proteinExistence type="inferred from homology"/>
<dbReference type="GO" id="GO:0005948">
    <property type="term" value="C:acetolactate synthase complex"/>
    <property type="evidence" value="ECO:0007669"/>
    <property type="project" value="TreeGrafter"/>
</dbReference>
<dbReference type="GO" id="GO:0000287">
    <property type="term" value="F:magnesium ion binding"/>
    <property type="evidence" value="ECO:0007669"/>
    <property type="project" value="InterPro"/>
</dbReference>
<feature type="domain" description="Thiamine pyrophosphate enzyme N-terminal TPP-binding" evidence="7">
    <location>
        <begin position="15"/>
        <end position="108"/>
    </location>
</feature>
<dbReference type="PROSITE" id="PS00187">
    <property type="entry name" value="TPP_ENZYMES"/>
    <property type="match status" value="1"/>
</dbReference>
<comment type="similarity">
    <text evidence="2 4">Belongs to the TPP enzyme family.</text>
</comment>
<feature type="domain" description="Thiamine pyrophosphate enzyme TPP-binding" evidence="6">
    <location>
        <begin position="404"/>
        <end position="549"/>
    </location>
</feature>
<evidence type="ECO:0000256" key="3">
    <source>
        <dbReference type="ARBA" id="ARBA00023052"/>
    </source>
</evidence>
<dbReference type="Gene3D" id="3.40.50.1220">
    <property type="entry name" value="TPP-binding domain"/>
    <property type="match status" value="1"/>
</dbReference>
<dbReference type="Pfam" id="PF00205">
    <property type="entry name" value="TPP_enzyme_M"/>
    <property type="match status" value="1"/>
</dbReference>
<dbReference type="SUPFAM" id="SSF52518">
    <property type="entry name" value="Thiamin diphosphate-binding fold (THDP-binding)"/>
    <property type="match status" value="2"/>
</dbReference>
<comment type="caution">
    <text evidence="8">The sequence shown here is derived from an EMBL/GenBank/DDBJ whole genome shotgun (WGS) entry which is preliminary data.</text>
</comment>
<evidence type="ECO:0000256" key="1">
    <source>
        <dbReference type="ARBA" id="ARBA00001964"/>
    </source>
</evidence>
<feature type="domain" description="Thiamine pyrophosphate enzyme central" evidence="5">
    <location>
        <begin position="212"/>
        <end position="349"/>
    </location>
</feature>
<dbReference type="EMBL" id="JAGIYY010000001">
    <property type="protein sequence ID" value="MBP0437705.1"/>
    <property type="molecule type" value="Genomic_DNA"/>
</dbReference>
<reference evidence="8" key="1">
    <citation type="submission" date="2021-03" db="EMBL/GenBank/DDBJ databases">
        <title>Genome sequencing and assembly of Tianweitania sediminis.</title>
        <authorList>
            <person name="Chhetri G."/>
        </authorList>
    </citation>
    <scope>NUCLEOTIDE SEQUENCE</scope>
    <source>
        <strain evidence="8">Z8</strain>
    </source>
</reference>
<name>A0A8J7QXN7_9HYPH</name>
<dbReference type="Proteomes" id="UP000666240">
    <property type="component" value="Unassembled WGS sequence"/>
</dbReference>
<dbReference type="CDD" id="cd07035">
    <property type="entry name" value="TPP_PYR_POX_like"/>
    <property type="match status" value="1"/>
</dbReference>
<organism evidence="8 9">
    <name type="scientific">Tianweitania sediminis</name>
    <dbReference type="NCBI Taxonomy" id="1502156"/>
    <lineage>
        <taxon>Bacteria</taxon>
        <taxon>Pseudomonadati</taxon>
        <taxon>Pseudomonadota</taxon>
        <taxon>Alphaproteobacteria</taxon>
        <taxon>Hyphomicrobiales</taxon>
        <taxon>Phyllobacteriaceae</taxon>
        <taxon>Tianweitania</taxon>
    </lineage>
</organism>
<dbReference type="GO" id="GO:0030976">
    <property type="term" value="F:thiamine pyrophosphate binding"/>
    <property type="evidence" value="ECO:0007669"/>
    <property type="project" value="InterPro"/>
</dbReference>
<keyword evidence="9" id="KW-1185">Reference proteome</keyword>
<dbReference type="GO" id="GO:0009097">
    <property type="term" value="P:isoleucine biosynthetic process"/>
    <property type="evidence" value="ECO:0007669"/>
    <property type="project" value="TreeGrafter"/>
</dbReference>
<dbReference type="SUPFAM" id="SSF52467">
    <property type="entry name" value="DHS-like NAD/FAD-binding domain"/>
    <property type="match status" value="1"/>
</dbReference>
<dbReference type="InterPro" id="IPR012000">
    <property type="entry name" value="Thiamin_PyroP_enz_cen_dom"/>
</dbReference>
<evidence type="ECO:0000313" key="8">
    <source>
        <dbReference type="EMBL" id="MBP0437705.1"/>
    </source>
</evidence>
<evidence type="ECO:0000259" key="5">
    <source>
        <dbReference type="Pfam" id="PF00205"/>
    </source>
</evidence>
<gene>
    <name evidence="8" type="ORF">J5Y06_03425</name>
</gene>